<dbReference type="PANTHER" id="PTHR21608:SF7">
    <property type="entry name" value="KINESIN-LIKE PROTEIN CG14535"/>
    <property type="match status" value="1"/>
</dbReference>
<feature type="region of interest" description="Disordered" evidence="6">
    <location>
        <begin position="703"/>
        <end position="736"/>
    </location>
</feature>
<dbReference type="Gene3D" id="3.40.850.10">
    <property type="entry name" value="Kinesin motor domain"/>
    <property type="match status" value="1"/>
</dbReference>
<dbReference type="PROSITE" id="PS50067">
    <property type="entry name" value="KINESIN_MOTOR_2"/>
    <property type="match status" value="1"/>
</dbReference>
<dbReference type="InterPro" id="IPR027417">
    <property type="entry name" value="P-loop_NTPase"/>
</dbReference>
<evidence type="ECO:0000256" key="5">
    <source>
        <dbReference type="PROSITE-ProRule" id="PRU00283"/>
    </source>
</evidence>
<feature type="compositionally biased region" description="Polar residues" evidence="6">
    <location>
        <begin position="1273"/>
        <end position="1304"/>
    </location>
</feature>
<dbReference type="SUPFAM" id="SSF52540">
    <property type="entry name" value="P-loop containing nucleoside triphosphate hydrolases"/>
    <property type="match status" value="1"/>
</dbReference>
<comment type="subcellular location">
    <subcellularLocation>
        <location evidence="1">Cytoplasm</location>
        <location evidence="1">Cytoskeleton</location>
    </subcellularLocation>
</comment>
<feature type="compositionally biased region" description="Basic residues" evidence="6">
    <location>
        <begin position="325"/>
        <end position="334"/>
    </location>
</feature>
<evidence type="ECO:0000256" key="3">
    <source>
        <dbReference type="ARBA" id="ARBA00022840"/>
    </source>
</evidence>
<keyword evidence="4" id="KW-0963">Cytoplasm</keyword>
<comment type="caution">
    <text evidence="5">Lacks conserved residue(s) required for the propagation of feature annotation.</text>
</comment>
<dbReference type="InterPro" id="IPR027640">
    <property type="entry name" value="Kinesin-like_fam"/>
</dbReference>
<feature type="compositionally biased region" description="Basic and acidic residues" evidence="6">
    <location>
        <begin position="765"/>
        <end position="782"/>
    </location>
</feature>
<accession>A0ABM1BRD1</accession>
<organism evidence="8 9">
    <name type="scientific">Limulus polyphemus</name>
    <name type="common">Atlantic horseshoe crab</name>
    <dbReference type="NCBI Taxonomy" id="6850"/>
    <lineage>
        <taxon>Eukaryota</taxon>
        <taxon>Metazoa</taxon>
        <taxon>Ecdysozoa</taxon>
        <taxon>Arthropoda</taxon>
        <taxon>Chelicerata</taxon>
        <taxon>Merostomata</taxon>
        <taxon>Xiphosura</taxon>
        <taxon>Limulidae</taxon>
        <taxon>Limulus</taxon>
    </lineage>
</organism>
<dbReference type="GeneID" id="106471136"/>
<feature type="compositionally biased region" description="Basic and acidic residues" evidence="6">
    <location>
        <begin position="1306"/>
        <end position="1315"/>
    </location>
</feature>
<evidence type="ECO:0000313" key="9">
    <source>
        <dbReference type="RefSeq" id="XP_013787177.2"/>
    </source>
</evidence>
<feature type="non-terminal residue" evidence="9">
    <location>
        <position position="1"/>
    </location>
</feature>
<evidence type="ECO:0000256" key="6">
    <source>
        <dbReference type="SAM" id="MobiDB-lite"/>
    </source>
</evidence>
<keyword evidence="8" id="KW-1185">Reference proteome</keyword>
<keyword evidence="3" id="KW-0067">ATP-binding</keyword>
<feature type="compositionally biased region" description="Polar residues" evidence="6">
    <location>
        <begin position="339"/>
        <end position="374"/>
    </location>
</feature>
<dbReference type="RefSeq" id="XP_013787177.2">
    <property type="nucleotide sequence ID" value="XM_013931723.2"/>
</dbReference>
<evidence type="ECO:0000259" key="7">
    <source>
        <dbReference type="PROSITE" id="PS50067"/>
    </source>
</evidence>
<feature type="domain" description="Kinesin motor" evidence="7">
    <location>
        <begin position="1"/>
        <end position="246"/>
    </location>
</feature>
<dbReference type="PRINTS" id="PR00380">
    <property type="entry name" value="KINESINHEAVY"/>
</dbReference>
<feature type="region of interest" description="Disordered" evidence="6">
    <location>
        <begin position="755"/>
        <end position="782"/>
    </location>
</feature>
<feature type="compositionally biased region" description="Low complexity" evidence="6">
    <location>
        <begin position="1192"/>
        <end position="1208"/>
    </location>
</feature>
<dbReference type="Pfam" id="PF00225">
    <property type="entry name" value="Kinesin"/>
    <property type="match status" value="1"/>
</dbReference>
<dbReference type="PANTHER" id="PTHR21608">
    <property type="entry name" value="KINESIN-LIKE PROTEIN CG14535"/>
    <property type="match status" value="1"/>
</dbReference>
<feature type="compositionally biased region" description="Basic residues" evidence="6">
    <location>
        <begin position="462"/>
        <end position="472"/>
    </location>
</feature>
<feature type="region of interest" description="Disordered" evidence="6">
    <location>
        <begin position="311"/>
        <end position="393"/>
    </location>
</feature>
<keyword evidence="4" id="KW-0206">Cytoskeleton</keyword>
<reference evidence="9" key="1">
    <citation type="submission" date="2025-08" db="UniProtKB">
        <authorList>
            <consortium name="RefSeq"/>
        </authorList>
    </citation>
    <scope>IDENTIFICATION</scope>
    <source>
        <tissue evidence="9">Muscle</tissue>
    </source>
</reference>
<protein>
    <submittedName>
        <fullName evidence="9">Uncharacterized protein LOC106471136</fullName>
    </submittedName>
</protein>
<sequence>KTYTMIGESSSVQDLGATPCAISWLFKLISEQKEKTGARFSVRASAVEITGKNEKIRDLLCDFAVGTDVTGSSPGLLLKDDPVYGTHLMNQSEIRAPTAEKAAFILDAALAARSHFAKEEDTRNSHFLFTLHVYQYRFEKGNRSGVAGGRSRLHLFDLGSCDKVARPRDANGGHSLSLSALGNVIIALFNGQKHVPYKESKLTQLLREVLGSLMCRAAMVAHVSPAPENYSETLSTIQLAARIHRLRRKKLRFPGTSSSESSSDDPGVCRPFLKIHAISEDNGKSGSSDPDYTSSSEQSCDTVIFVGERGLAVNKRPNIPSSPRPPKKNIQRHTKPLERSNTQGLLMSQGIVTPSSSQNELHSENSKSAFSNGTRVPIPSSKSEHSNCQFGETNSNVRGVERTQLNMNENKLLTVNTKAQHHQIESRLNERLQTANLSSSTEHTALLQEHGGLPHQSTGPHGSRKSLFKHKPQHVKQEEILLPDLTSHCSYTKMHTRDPKVQSDELWIDGPRVSRSKFDSRSLQGLHKEQWVDGPGVEIYGFMDEHKKHFVAKWVEDHSRHIQTNLMAQKEEVWIDFPPSTTNRTEVLQSGESFPPNKQNSFNFKSNEDENLGCRVNQDTSQRVFTSSQKEGAESDVPQAFDSPSVYSNNFNEITFPCKDTNPLVNNQCPLQYVENVQKVETKRCNLPYDDHQTVEDTNEASLDMKNTGNSHQPDTPSINNQETDHSDAEMEAESVTMQDSCQQVTEEDIILAMLQDDSSISERAQSETGRESYESNDRHPLSILSKEDLTLASSFTDSHSVGRNVDEQFALTHEDRRGNSLLMENVTWLQKYLTNYHVNKTLVGNTALKRNSLVFWNDIFAPKDENVRERKRNDDEYLETISLPGKRFQFQHSDVKSKDPEITSIQSEPLNATELQFQFEPQFQTIMCKPTYKLKPTLAVLPTVNKTREKSVSLEALENAEINEMGSRKTQRPPRMFSHEVNKKMFAPRENGEKSTYVKPSETLEPLIKQFKNLETVSFISQQDSSDGAHPQVYITSNEKEICSDIHSLILEKGRPPQVTLHHNIPKLTKSREYNRLHNNIVKGKELLFQSPDLENDVTDSSQFNHVNVGNFWNTKSSNSPKRFQTSEKRIKSPFITSLARDNDTPVALSDDNSSRKKISSDLHCGSANSLQNYPTEIPLISPYAKVTQARSAKSSSGRGSDSSVVSGEPREGSKLLPNGKLQQFSGTSSGYESMMRDSEETPVSSSQESGNEGETEEQQTRRGARRKHSGLSGQHTKSSPLTIKTSSSGHDSLTVMTKQPMTSRRHEWHNGSLKKPDEDVCCTGLLCCGVGFRKITSDLSYV</sequence>
<evidence type="ECO:0000256" key="4">
    <source>
        <dbReference type="ARBA" id="ARBA00023212"/>
    </source>
</evidence>
<feature type="compositionally biased region" description="Polar residues" evidence="6">
    <location>
        <begin position="705"/>
        <end position="722"/>
    </location>
</feature>
<feature type="region of interest" description="Disordered" evidence="6">
    <location>
        <begin position="1192"/>
        <end position="1315"/>
    </location>
</feature>
<evidence type="ECO:0000256" key="2">
    <source>
        <dbReference type="ARBA" id="ARBA00022741"/>
    </source>
</evidence>
<evidence type="ECO:0000256" key="1">
    <source>
        <dbReference type="ARBA" id="ARBA00004245"/>
    </source>
</evidence>
<dbReference type="Proteomes" id="UP000694941">
    <property type="component" value="Unplaced"/>
</dbReference>
<name>A0ABM1BRD1_LIMPO</name>
<feature type="region of interest" description="Disordered" evidence="6">
    <location>
        <begin position="450"/>
        <end position="472"/>
    </location>
</feature>
<keyword evidence="2" id="KW-0547">Nucleotide-binding</keyword>
<feature type="region of interest" description="Disordered" evidence="6">
    <location>
        <begin position="279"/>
        <end position="298"/>
    </location>
</feature>
<dbReference type="InterPro" id="IPR036961">
    <property type="entry name" value="Kinesin_motor_dom_sf"/>
</dbReference>
<feature type="compositionally biased region" description="Polar residues" evidence="6">
    <location>
        <begin position="1222"/>
        <end position="1233"/>
    </location>
</feature>
<dbReference type="SMART" id="SM00129">
    <property type="entry name" value="KISc"/>
    <property type="match status" value="1"/>
</dbReference>
<feature type="compositionally biased region" description="Polar residues" evidence="6">
    <location>
        <begin position="1243"/>
        <end position="1252"/>
    </location>
</feature>
<gene>
    <name evidence="9" type="primary">LOC106471136</name>
</gene>
<comment type="similarity">
    <text evidence="5">Belongs to the TRAFAC class myosin-kinesin ATPase superfamily. Kinesin family.</text>
</comment>
<proteinExistence type="inferred from homology"/>
<evidence type="ECO:0000313" key="8">
    <source>
        <dbReference type="Proteomes" id="UP000694941"/>
    </source>
</evidence>
<dbReference type="InterPro" id="IPR001752">
    <property type="entry name" value="Kinesin_motor_dom"/>
</dbReference>
<feature type="compositionally biased region" description="Low complexity" evidence="6">
    <location>
        <begin position="285"/>
        <end position="298"/>
    </location>
</feature>